<reference evidence="1 2" key="2">
    <citation type="submission" date="2017-09" db="EMBL/GenBank/DDBJ databases">
        <title>Extensive intraspecific genome diversity in a model arbuscular mycorrhizal fungus.</title>
        <authorList>
            <person name="Chen E.C."/>
            <person name="Morin E."/>
            <person name="Beaudet D."/>
            <person name="Noel J."/>
            <person name="Ndikumana S."/>
            <person name="Charron P."/>
            <person name="St-Onge C."/>
            <person name="Giorgi J."/>
            <person name="Grigoriev I.V."/>
            <person name="Roux C."/>
            <person name="Martin F.M."/>
            <person name="Corradi N."/>
        </authorList>
    </citation>
    <scope>NUCLEOTIDE SEQUENCE [LARGE SCALE GENOMIC DNA]</scope>
    <source>
        <strain evidence="1 2">A5</strain>
    </source>
</reference>
<dbReference type="Proteomes" id="UP000232722">
    <property type="component" value="Unassembled WGS sequence"/>
</dbReference>
<gene>
    <name evidence="1" type="ORF">RhiirA5_419111</name>
</gene>
<proteinExistence type="predicted"/>
<comment type="caution">
    <text evidence="1">The sequence shown here is derived from an EMBL/GenBank/DDBJ whole genome shotgun (WGS) entry which is preliminary data.</text>
</comment>
<reference evidence="1 2" key="1">
    <citation type="submission" date="2016-04" db="EMBL/GenBank/DDBJ databases">
        <title>Genome analyses suggest a sexual origin of heterokaryosis in a supposedly ancient asexual fungus.</title>
        <authorList>
            <person name="Ropars J."/>
            <person name="Sedzielewska K."/>
            <person name="Noel J."/>
            <person name="Charron P."/>
            <person name="Farinelli L."/>
            <person name="Marton T."/>
            <person name="Kruger M."/>
            <person name="Pelin A."/>
            <person name="Brachmann A."/>
            <person name="Corradi N."/>
        </authorList>
    </citation>
    <scope>NUCLEOTIDE SEQUENCE [LARGE SCALE GENOMIC DNA]</scope>
    <source>
        <strain evidence="1 2">A5</strain>
    </source>
</reference>
<accession>A0A2N0PIV8</accession>
<evidence type="ECO:0000313" key="1">
    <source>
        <dbReference type="EMBL" id="PKC06769.1"/>
    </source>
</evidence>
<name>A0A2N0PIV8_9GLOM</name>
<dbReference type="AlphaFoldDB" id="A0A2N0PIV8"/>
<dbReference type="EMBL" id="LLXJ01000717">
    <property type="protein sequence ID" value="PKC06769.1"/>
    <property type="molecule type" value="Genomic_DNA"/>
</dbReference>
<organism evidence="1 2">
    <name type="scientific">Rhizophagus irregularis</name>
    <dbReference type="NCBI Taxonomy" id="588596"/>
    <lineage>
        <taxon>Eukaryota</taxon>
        <taxon>Fungi</taxon>
        <taxon>Fungi incertae sedis</taxon>
        <taxon>Mucoromycota</taxon>
        <taxon>Glomeromycotina</taxon>
        <taxon>Glomeromycetes</taxon>
        <taxon>Glomerales</taxon>
        <taxon>Glomeraceae</taxon>
        <taxon>Rhizophagus</taxon>
    </lineage>
</organism>
<evidence type="ECO:0000313" key="2">
    <source>
        <dbReference type="Proteomes" id="UP000232722"/>
    </source>
</evidence>
<protein>
    <submittedName>
        <fullName evidence="1">Uncharacterized protein</fullName>
    </submittedName>
</protein>
<sequence length="77" mass="9245">MSRDGSKFLNLREVLFREIMFCVFVRDRQKFCKYGWDNLFRKSSIEKECGGNQVISNRSRNKLVIDIFCKRESKEIT</sequence>